<feature type="region of interest" description="Disordered" evidence="1">
    <location>
        <begin position="773"/>
        <end position="994"/>
    </location>
</feature>
<feature type="compositionally biased region" description="Polar residues" evidence="1">
    <location>
        <begin position="903"/>
        <end position="926"/>
    </location>
</feature>
<dbReference type="InterPro" id="IPR029006">
    <property type="entry name" value="ADF-H/Gelsolin-like_dom_sf"/>
</dbReference>
<evidence type="ECO:0008006" key="4">
    <source>
        <dbReference type="Google" id="ProtNLM"/>
    </source>
</evidence>
<proteinExistence type="predicted"/>
<feature type="compositionally biased region" description="Low complexity" evidence="1">
    <location>
        <begin position="283"/>
        <end position="292"/>
    </location>
</feature>
<dbReference type="GeneID" id="63702320"/>
<keyword evidence="3" id="KW-1185">Reference proteome</keyword>
<feature type="compositionally biased region" description="Polar residues" evidence="1">
    <location>
        <begin position="599"/>
        <end position="613"/>
    </location>
</feature>
<evidence type="ECO:0000313" key="3">
    <source>
        <dbReference type="Proteomes" id="UP000019804"/>
    </source>
</evidence>
<dbReference type="Gene3D" id="3.40.20.10">
    <property type="entry name" value="Severin"/>
    <property type="match status" value="1"/>
</dbReference>
<dbReference type="Proteomes" id="UP000019804">
    <property type="component" value="Unassembled WGS sequence"/>
</dbReference>
<feature type="compositionally biased region" description="Pro residues" evidence="1">
    <location>
        <begin position="573"/>
        <end position="582"/>
    </location>
</feature>
<feature type="compositionally biased region" description="Basic and acidic residues" evidence="1">
    <location>
        <begin position="497"/>
        <end position="524"/>
    </location>
</feature>
<feature type="compositionally biased region" description="Polar residues" evidence="1">
    <location>
        <begin position="164"/>
        <end position="218"/>
    </location>
</feature>
<dbReference type="EMBL" id="KK088428">
    <property type="protein sequence ID" value="EYE94081.1"/>
    <property type="molecule type" value="Genomic_DNA"/>
</dbReference>
<feature type="compositionally biased region" description="Polar residues" evidence="1">
    <location>
        <begin position="803"/>
        <end position="852"/>
    </location>
</feature>
<feature type="compositionally biased region" description="Acidic residues" evidence="1">
    <location>
        <begin position="657"/>
        <end position="670"/>
    </location>
</feature>
<feature type="compositionally biased region" description="Basic and acidic residues" evidence="1">
    <location>
        <begin position="434"/>
        <end position="446"/>
    </location>
</feature>
<feature type="compositionally biased region" description="Polar residues" evidence="1">
    <location>
        <begin position="862"/>
        <end position="873"/>
    </location>
</feature>
<accession>A0A017SBB6</accession>
<feature type="compositionally biased region" description="Polar residues" evidence="1">
    <location>
        <begin position="938"/>
        <end position="954"/>
    </location>
</feature>
<feature type="compositionally biased region" description="Low complexity" evidence="1">
    <location>
        <begin position="478"/>
        <end position="496"/>
    </location>
</feature>
<feature type="compositionally biased region" description="Polar residues" evidence="1">
    <location>
        <begin position="248"/>
        <end position="262"/>
    </location>
</feature>
<evidence type="ECO:0000256" key="1">
    <source>
        <dbReference type="SAM" id="MobiDB-lite"/>
    </source>
</evidence>
<feature type="compositionally biased region" description="Pro residues" evidence="1">
    <location>
        <begin position="342"/>
        <end position="353"/>
    </location>
</feature>
<dbReference type="HOGENOM" id="CLU_004392_0_0_1"/>
<reference evidence="3" key="1">
    <citation type="journal article" date="2014" name="Nat. Commun.">
        <title>Genomic adaptations of the halophilic Dead Sea filamentous fungus Eurotium rubrum.</title>
        <authorList>
            <person name="Kis-Papo T."/>
            <person name="Weig A.R."/>
            <person name="Riley R."/>
            <person name="Persoh D."/>
            <person name="Salamov A."/>
            <person name="Sun H."/>
            <person name="Lipzen A."/>
            <person name="Wasser S.P."/>
            <person name="Rambold G."/>
            <person name="Grigoriev I.V."/>
            <person name="Nevo E."/>
        </authorList>
    </citation>
    <scope>NUCLEOTIDE SEQUENCE [LARGE SCALE GENOMIC DNA]</scope>
    <source>
        <strain evidence="3">CBS 135680</strain>
    </source>
</reference>
<feature type="compositionally biased region" description="Basic and acidic residues" evidence="1">
    <location>
        <begin position="231"/>
        <end position="246"/>
    </location>
</feature>
<dbReference type="RefSeq" id="XP_040637769.1">
    <property type="nucleotide sequence ID" value="XM_040787196.1"/>
</dbReference>
<evidence type="ECO:0000313" key="2">
    <source>
        <dbReference type="EMBL" id="EYE94081.1"/>
    </source>
</evidence>
<sequence>MSLNGLDNPDVLEAYQSALTEAGGWFLLHYTSRDEVALLSRGTGGVPDVRNAIDGYEEASPLYGFVQYRRRKVVLSYLPEDLSRLVKARTTVQFQSVLDKFSPHDTVFSLSKSTDLTESALSSACLLHAASGSITSSSGSLRRRRLMEITEDAEENTPDKDESQAQSPVSDTPQRPFSQRSDATVTASQRAPSRLHQTTSASDQPEPETNASDVSLTIDNFPAPPSVTFDHSSDRTSLHRNFRDDLSNAPSDSRRLSQSSRPSMRDLDHISPYITPKVKRGPRPSVESSSRPRSQDKRPVASLPAGVRSSALRKPSPNTTPLRPRSQGNPVASPMPSKGATPGPPPFLVPPLSMPISRPHISPGAKSLSAVSTSGLSPEKERLMKALQQRKKQMEKRSGKGKQNQLSAETDENKENVGCGKLNHDKGTAAVDNYKTKPDQSAELRNEATSFISPVQSKSDSAVDMVVSDSDGDQHSSTITTPLTTPTTTAAAAAAAIDKEKSNINHNAEDETDDYHGEKAKEPIADDFPLPVSSSAGTIIDSKPEDGPRSPSAVDDPLENKSGNAPENEIVVSPPPTNPPPNSSEQEVDAAPETLPRPDTSTTLLDASSNSITPIDCDSQHDSPTPESSDPVRQHVTERREKRKPYLEPIQVPTPEYSDEDNLLSDDSFMEELKSATVQEAKPVSVGSPVFPDNGDEQSSSPETRANNRAVSNPSATVNTQSANLQAVAGGRSVSSTYLETASGPKSPALVARKVNVSSGISSRIKALEKFTGNRDVPATATPPNMAGSHSAQSFEAFRKRASISQPPGSLNSPAISRSASTSRPTSQAANLTLDESQSNLNGTQTTSSVSVTARIVRDTDGGSSDNQLQASPLTVEHETSEVPISPNLTAEPATDDGEKRSMSTSSAGSETATIQRSESRMSVSSKGEGEDKKGSRTSRLLNRMSSITSNSRRSFLGALSPSGSFKGEEGITTPEKSPEPGPPSAPASAAAPAPEVPAIEIGEVNVQFPDTLLWKRRFVRIDDKGYLVLTPANVDSTGRNLTKKYHLTEFRTPCIPDEDCQELPNSIVLDFLDGSTLQCACESRQGQATVLETLVRAHGAHQSV</sequence>
<feature type="compositionally biased region" description="Basic and acidic residues" evidence="1">
    <location>
        <begin position="630"/>
        <end position="646"/>
    </location>
</feature>
<feature type="compositionally biased region" description="Polar residues" evidence="1">
    <location>
        <begin position="697"/>
        <end position="725"/>
    </location>
</feature>
<feature type="compositionally biased region" description="Polar residues" evidence="1">
    <location>
        <begin position="316"/>
        <end position="330"/>
    </location>
</feature>
<protein>
    <recommendedName>
        <fullName evidence="4">GPI-anchored cell surface glycoprotein</fullName>
    </recommendedName>
</protein>
<feature type="region of interest" description="Disordered" evidence="1">
    <location>
        <begin position="150"/>
        <end position="750"/>
    </location>
</feature>
<feature type="compositionally biased region" description="Low complexity" evidence="1">
    <location>
        <begin position="457"/>
        <end position="469"/>
    </location>
</feature>
<dbReference type="OrthoDB" id="74412at2759"/>
<gene>
    <name evidence="2" type="ORF">EURHEDRAFT_531774</name>
</gene>
<organism evidence="2 3">
    <name type="scientific">Aspergillus ruber (strain CBS 135680)</name>
    <dbReference type="NCBI Taxonomy" id="1388766"/>
    <lineage>
        <taxon>Eukaryota</taxon>
        <taxon>Fungi</taxon>
        <taxon>Dikarya</taxon>
        <taxon>Ascomycota</taxon>
        <taxon>Pezizomycotina</taxon>
        <taxon>Eurotiomycetes</taxon>
        <taxon>Eurotiomycetidae</taxon>
        <taxon>Eurotiales</taxon>
        <taxon>Aspergillaceae</taxon>
        <taxon>Aspergillus</taxon>
        <taxon>Aspergillus subgen. Aspergillus</taxon>
    </lineage>
</organism>
<dbReference type="SUPFAM" id="SSF55753">
    <property type="entry name" value="Actin depolymerizing proteins"/>
    <property type="match status" value="1"/>
</dbReference>
<name>A0A017SBB6_ASPRC</name>
<dbReference type="STRING" id="1388766.A0A017SBB6"/>
<feature type="compositionally biased region" description="Polar residues" evidence="1">
    <location>
        <begin position="447"/>
        <end position="456"/>
    </location>
</feature>
<dbReference type="AlphaFoldDB" id="A0A017SBB6"/>